<organism evidence="1">
    <name type="scientific">Rhizophora mucronata</name>
    <name type="common">Asiatic mangrove</name>
    <dbReference type="NCBI Taxonomy" id="61149"/>
    <lineage>
        <taxon>Eukaryota</taxon>
        <taxon>Viridiplantae</taxon>
        <taxon>Streptophyta</taxon>
        <taxon>Embryophyta</taxon>
        <taxon>Tracheophyta</taxon>
        <taxon>Spermatophyta</taxon>
        <taxon>Magnoliopsida</taxon>
        <taxon>eudicotyledons</taxon>
        <taxon>Gunneridae</taxon>
        <taxon>Pentapetalae</taxon>
        <taxon>rosids</taxon>
        <taxon>fabids</taxon>
        <taxon>Malpighiales</taxon>
        <taxon>Rhizophoraceae</taxon>
        <taxon>Rhizophora</taxon>
    </lineage>
</organism>
<proteinExistence type="predicted"/>
<evidence type="ECO:0000313" key="1">
    <source>
        <dbReference type="EMBL" id="MBW87640.1"/>
    </source>
</evidence>
<name>A0A2P2J2E3_RHIMU</name>
<reference evidence="1" key="1">
    <citation type="submission" date="2018-02" db="EMBL/GenBank/DDBJ databases">
        <title>Rhizophora mucronata_Transcriptome.</title>
        <authorList>
            <person name="Meera S.P."/>
            <person name="Sreeshan A."/>
            <person name="Augustine A."/>
        </authorList>
    </citation>
    <scope>NUCLEOTIDE SEQUENCE</scope>
    <source>
        <tissue evidence="1">Leaf</tissue>
    </source>
</reference>
<dbReference type="EMBL" id="GGEC01007157">
    <property type="protein sequence ID" value="MBW87640.1"/>
    <property type="molecule type" value="Transcribed_RNA"/>
</dbReference>
<accession>A0A2P2J2E3</accession>
<sequence>MLCLSFFPFSISLVCYHNHSC</sequence>
<protein>
    <submittedName>
        <fullName evidence="1">Uncharacterized protein</fullName>
    </submittedName>
</protein>
<dbReference type="AlphaFoldDB" id="A0A2P2J2E3"/>